<evidence type="ECO:0000313" key="2">
    <source>
        <dbReference type="EMBL" id="AOZ72284.1"/>
    </source>
</evidence>
<keyword evidence="1" id="KW-0732">Signal</keyword>
<dbReference type="EMBL" id="CP017812">
    <property type="protein sequence ID" value="AOZ72284.1"/>
    <property type="molecule type" value="Genomic_DNA"/>
</dbReference>
<proteinExistence type="predicted"/>
<dbReference type="Proteomes" id="UP000176288">
    <property type="component" value="Chromosome"/>
</dbReference>
<protein>
    <recommendedName>
        <fullName evidence="4">PrcB C-terminal domain-containing protein</fullName>
    </recommendedName>
</protein>
<organism evidence="2 3">
    <name type="scientific">Boudabousia tangfeifanii</name>
    <dbReference type="NCBI Taxonomy" id="1912795"/>
    <lineage>
        <taxon>Bacteria</taxon>
        <taxon>Bacillati</taxon>
        <taxon>Actinomycetota</taxon>
        <taxon>Actinomycetes</taxon>
        <taxon>Actinomycetales</taxon>
        <taxon>Actinomycetaceae</taxon>
        <taxon>Boudabousia</taxon>
    </lineage>
</organism>
<gene>
    <name evidence="2" type="ORF">BK816_02350</name>
</gene>
<feature type="chain" id="PRO_5039103092" description="PrcB C-terminal domain-containing protein" evidence="1">
    <location>
        <begin position="29"/>
        <end position="200"/>
    </location>
</feature>
<name>A0A1D9MJ10_9ACTO</name>
<evidence type="ECO:0000313" key="3">
    <source>
        <dbReference type="Proteomes" id="UP000176288"/>
    </source>
</evidence>
<evidence type="ECO:0008006" key="4">
    <source>
        <dbReference type="Google" id="ProtNLM"/>
    </source>
</evidence>
<evidence type="ECO:0000256" key="1">
    <source>
        <dbReference type="SAM" id="SignalP"/>
    </source>
</evidence>
<sequence length="200" mass="21925">MTNLGTGYPKNLVVPVLLCFGLSLTACGSPSNEFADWDATNNSVTYEGGDPLAVPAGLQVQSWRNQFAESLISSPEEPIFVGQAKGYNEAVTRLDQDKTRPDTWEIIENIAISGPNELTLTVSSGAPNCYGLYETHRERDGVIQIAVINKWIADQDTICPAYGTSHEVKIKTIAPAKQVYLVKLPDSQVKFDHRLNTPEE</sequence>
<dbReference type="RefSeq" id="WP_071163750.1">
    <property type="nucleotide sequence ID" value="NZ_CP017812.1"/>
</dbReference>
<reference evidence="2 3" key="1">
    <citation type="submission" date="2016-10" db="EMBL/GenBank/DDBJ databases">
        <title>Actinomyces aegypiusis sp. nov., isolated from the Aegypius monachus in Qinghai Tibet Plateau China.</title>
        <authorList>
            <person name="Wang Y."/>
        </authorList>
    </citation>
    <scope>NUCLEOTIDE SEQUENCE [LARGE SCALE GENOMIC DNA]</scope>
    <source>
        <strain evidence="2 3">VUL4_3</strain>
    </source>
</reference>
<accession>A0A1D9MJ10</accession>
<dbReference type="KEGG" id="avu:BK816_02350"/>
<feature type="signal peptide" evidence="1">
    <location>
        <begin position="1"/>
        <end position="28"/>
    </location>
</feature>
<dbReference type="AlphaFoldDB" id="A0A1D9MJ10"/>
<keyword evidence="3" id="KW-1185">Reference proteome</keyword>